<feature type="domain" description="PI3K-RBD" evidence="36">
    <location>
        <begin position="424"/>
        <end position="512"/>
    </location>
</feature>
<dbReference type="FunFam" id="1.25.40.70:FF:000007">
    <property type="entry name" value="phosphatidylinositol 4-phosphate 3-kinase C2 domain-containing subunit alpha"/>
    <property type="match status" value="1"/>
</dbReference>
<evidence type="ECO:0000259" key="36">
    <source>
        <dbReference type="PROSITE" id="PS51546"/>
    </source>
</evidence>
<dbReference type="SUPFAM" id="SSF48371">
    <property type="entry name" value="ARM repeat"/>
    <property type="match status" value="1"/>
</dbReference>
<dbReference type="CDD" id="cd08381">
    <property type="entry name" value="C2B_PI3K_class_II"/>
    <property type="match status" value="1"/>
</dbReference>
<evidence type="ECO:0000256" key="31">
    <source>
        <dbReference type="SAM" id="MobiDB-lite"/>
    </source>
</evidence>
<protein>
    <recommendedName>
        <fullName evidence="29">Phosphatidylinositol 4-phosphate 3-kinase C2 domain-containing subunit alpha</fullName>
        <ecNumber evidence="10">2.7.1.137</ecNumber>
        <ecNumber evidence="8">2.7.1.153</ecNumber>
        <ecNumber evidence="9">2.7.1.154</ecNumber>
    </recommendedName>
    <alternativeName>
        <fullName evidence="30">Phosphoinositide 3-kinase-C2-alpha</fullName>
    </alternativeName>
</protein>
<keyword evidence="20" id="KW-0007">Acetylation</keyword>
<dbReference type="InterPro" id="IPR001683">
    <property type="entry name" value="PX_dom"/>
</dbReference>
<dbReference type="EC" id="2.7.1.153" evidence="8"/>
<keyword evidence="25" id="KW-0968">Cytoplasmic vesicle</keyword>
<keyword evidence="15" id="KW-0254">Endocytosis</keyword>
<dbReference type="SMART" id="SM00239">
    <property type="entry name" value="C2"/>
    <property type="match status" value="2"/>
</dbReference>
<comment type="cofactor">
    <cofactor evidence="2">
        <name>Mg(2+)</name>
        <dbReference type="ChEBI" id="CHEBI:18420"/>
    </cofactor>
</comment>
<evidence type="ECO:0000259" key="33">
    <source>
        <dbReference type="PROSITE" id="PS50195"/>
    </source>
</evidence>
<dbReference type="Gene3D" id="3.30.1010.10">
    <property type="entry name" value="Phosphatidylinositol 3-kinase Catalytic Subunit, Chain A, domain 4"/>
    <property type="match status" value="1"/>
</dbReference>
<dbReference type="FunFam" id="1.10.1070.11:FF:000003">
    <property type="entry name" value="Phosphatidylinositol 4-phosphate 3-kinase C2 domain-containing subunit beta"/>
    <property type="match status" value="1"/>
</dbReference>
<keyword evidence="11" id="KW-1003">Cell membrane</keyword>
<dbReference type="SMART" id="SM00312">
    <property type="entry name" value="PX"/>
    <property type="match status" value="1"/>
</dbReference>
<dbReference type="Gene3D" id="1.25.40.70">
    <property type="entry name" value="Phosphatidylinositol 3-kinase, accessory domain (PIK)"/>
    <property type="match status" value="1"/>
</dbReference>
<dbReference type="GO" id="GO:0016303">
    <property type="term" value="F:1-phosphatidylinositol-3-kinase activity"/>
    <property type="evidence" value="ECO:0007669"/>
    <property type="project" value="UniProtKB-EC"/>
</dbReference>
<feature type="domain" description="PX" evidence="33">
    <location>
        <begin position="1372"/>
        <end position="1488"/>
    </location>
</feature>
<evidence type="ECO:0000256" key="25">
    <source>
        <dbReference type="ARBA" id="ARBA00023329"/>
    </source>
</evidence>
<organism evidence="38 39">
    <name type="scientific">Cyprinus carpio</name>
    <name type="common">Common carp</name>
    <dbReference type="NCBI Taxonomy" id="7962"/>
    <lineage>
        <taxon>Eukaryota</taxon>
        <taxon>Metazoa</taxon>
        <taxon>Chordata</taxon>
        <taxon>Craniata</taxon>
        <taxon>Vertebrata</taxon>
        <taxon>Euteleostomi</taxon>
        <taxon>Actinopterygii</taxon>
        <taxon>Neopterygii</taxon>
        <taxon>Teleostei</taxon>
        <taxon>Ostariophysi</taxon>
        <taxon>Cypriniformes</taxon>
        <taxon>Cyprinidae</taxon>
        <taxon>Cyprininae</taxon>
        <taxon>Cyprinus</taxon>
    </lineage>
</organism>
<dbReference type="InterPro" id="IPR000008">
    <property type="entry name" value="C2_dom"/>
</dbReference>
<name>A0A8C1UH60_CYPCA</name>
<sequence length="1639" mass="183945">MAHISSGNGFQFDRPASPGVVRPKGSVGKEEALRMELEALDKIKREKRHTLPVTASSVNSLPNPMTQTSTSRQEKDLIVFSESETQKEEQKDKFEDIDLEKLTKEELEKLLLDDSFGVNKMTRPSSLLGCNLSASYPGRHAFNPASFHWTPTPTHAQTPIFPSVPFPKPPCSFQNGFSPALSPFISQPTPFLSFTPVQPPAALVYQQPAVTPEMAKLFDKIASTSEYLKNGRSSSMETESGSVKSLEPMPQPSEPPNISRFEWLDLDPLNKRKEVEVEETRTVSGCPFTEESGTAKDPWDAVLLDEHEVVDNGSPSVQVKSKVTLATQPRRASTGAAVTRSQSLNIPATSTDHSPDKQVYKGSTNALSKYSILQGNEAQNLEVVAFCEDISKLRLKFPHVDLATNPGYVLSPVITQRDAGGDRGSSVKVSIEISDSQQPVTFTCDVSSPVDLLIMQALCWVHDDLNQVDISSYVLKVCGQEEVLQNKHSLGSHEYVQNCRKWETEIRLQLLFLSTMRRDLARTAEDDISPIVLEKYLGLVERPFKEAVTREGLSEYLEGYHKQVHLCLQNEAGATSSASTGSANGYASSVEESLAGLTDAVFDLAKLYLRSFCSTTPGCMMEEDRRDSREASGTTEHLQFTLFAVHGIPATWVSSFEKYYLMCALTHNNRNLFKPVQSKKVGTYKSFFYHIKWDELINFPIAVALLPLEAMLSLSLYGVLNQNANNSPDSNKQRKGPELLGKVSMPLFDFRRVLSRGSKLLSLWTSPQVLQPGAAGKGKNPSERIILQVDFPSPAVDVLYVGPQENGCPDPQSLEPLDLGDRSEIEKLCARASAFGLSRADRQLLWDQRYYCRDYEYSLPKILASAPSWDWGSMGEIHSLLHHWPPLSPVSALELLDSKFADTEVRKVAVSWIESSSDDELADYLPQLVQAVKFECHLNNALVIFLLSRALGNVNIAHYLYWLLRDTVQDPAFGQRYDRILGALLCLCGTGLRAELEKQTRLVQLLGALAEKVRQASSSTRQVVLLEGLERVQSFFQKNSCRLPISPSLVAKELNIKACSFFNSNAVPLKIALVNADPLGDEINVMFKVGEDLRQDMLALQMIRIMDRIWLQEGLDLRIVNFKCISTGKDKGMVELVPSSETLRKIQVEYGVTGSFKDKPLAEWLRKYNPAEDEYEKASENFIYTCAGCCVATYVLGICDRHNDNIMLRSTGHMFHIDFGKFLGHAQMIGSFKRDRAPFVLTSDMAYVINGGERPTSRFQLFVDLCSQAYNLIRKHSNLFLNLLSLMTQSGLPELTGVQDLKYVHDALQPQTTDAEATIFFTRLIESSLGSVATKFNFFIHNLAQLRFSGLPSNDEPILSFAPRTYTIKQDGRIRDASIFSYQKRYNPDKHYTYVIRILREGQSEPQFVFRTFDEFQELHNKLTILFPLWKLPGFPSKMVLGRTHIKDVASKRKVELSSYVHNLMRGSTEVTQCDLIYTFFHPIARDDKTEGVEGLSKTLEIPPVSPTTGRVEGEVKLSVSYRNSTLFIMVMHIKDLMSNDGADPNPYVKTYLLPDPHKTSKRKTKIARKTRNPTFNEMLVYSGYSKETLKQRELQLSVLSAESLRENCCLGGITLSLKDFDLSRETVKWYKLTTVPYF</sequence>
<evidence type="ECO:0000256" key="9">
    <source>
        <dbReference type="ARBA" id="ARBA00012013"/>
    </source>
</evidence>
<keyword evidence="19" id="KW-0067">ATP-binding</keyword>
<keyword evidence="23" id="KW-0472">Membrane</keyword>
<evidence type="ECO:0000259" key="37">
    <source>
        <dbReference type="PROSITE" id="PS51547"/>
    </source>
</evidence>
<dbReference type="PROSITE" id="PS51545">
    <property type="entry name" value="PIK_HELICAL"/>
    <property type="match status" value="1"/>
</dbReference>
<dbReference type="InterPro" id="IPR042236">
    <property type="entry name" value="PI3K_accessory_sf"/>
</dbReference>
<keyword evidence="13" id="KW-0963">Cytoplasm</keyword>
<comment type="subcellular location">
    <subcellularLocation>
        <location evidence="5">Cell membrane</location>
    </subcellularLocation>
    <subcellularLocation>
        <location evidence="4">Cytoplasmic vesicle</location>
        <location evidence="4">Clathrin-coated vesicle</location>
    </subcellularLocation>
    <subcellularLocation>
        <location evidence="6">Golgi apparatus</location>
        <location evidence="6">trans-Golgi network</location>
    </subcellularLocation>
    <subcellularLocation>
        <location evidence="3">Nucleus</location>
    </subcellularLocation>
</comment>
<dbReference type="PROSITE" id="PS50195">
    <property type="entry name" value="PX"/>
    <property type="match status" value="1"/>
</dbReference>
<dbReference type="FunFam" id="2.60.40.150:FF:000036">
    <property type="entry name" value="phosphatidylinositol 4-phosphate 3-kinase C2 domain-containing subunit beta"/>
    <property type="match status" value="1"/>
</dbReference>
<evidence type="ECO:0000256" key="27">
    <source>
        <dbReference type="ARBA" id="ARBA00023985"/>
    </source>
</evidence>
<dbReference type="Pfam" id="PF00794">
    <property type="entry name" value="PI3K_rbd"/>
    <property type="match status" value="1"/>
</dbReference>
<feature type="compositionally biased region" description="Polar residues" evidence="31">
    <location>
        <begin position="229"/>
        <end position="243"/>
    </location>
</feature>
<dbReference type="SUPFAM" id="SSF64268">
    <property type="entry name" value="PX domain"/>
    <property type="match status" value="1"/>
</dbReference>
<dbReference type="GO" id="GO:0005794">
    <property type="term" value="C:Golgi apparatus"/>
    <property type="evidence" value="ECO:0007669"/>
    <property type="project" value="UniProtKB-SubCell"/>
</dbReference>
<dbReference type="PROSITE" id="PS50290">
    <property type="entry name" value="PI3_4_KINASE_3"/>
    <property type="match status" value="1"/>
</dbReference>
<evidence type="ECO:0000313" key="38">
    <source>
        <dbReference type="Ensembl" id="ENSCCRP00015037289.1"/>
    </source>
</evidence>
<evidence type="ECO:0000256" key="19">
    <source>
        <dbReference type="ARBA" id="ARBA00022840"/>
    </source>
</evidence>
<dbReference type="CDD" id="cd07289">
    <property type="entry name" value="PX_PI3K_C2_alpha"/>
    <property type="match status" value="1"/>
</dbReference>
<dbReference type="Pfam" id="PF00787">
    <property type="entry name" value="PX"/>
    <property type="match status" value="1"/>
</dbReference>
<dbReference type="Gene3D" id="3.10.20.770">
    <property type="match status" value="1"/>
</dbReference>
<evidence type="ECO:0000256" key="24">
    <source>
        <dbReference type="ARBA" id="ARBA00023242"/>
    </source>
</evidence>
<keyword evidence="21" id="KW-0333">Golgi apparatus</keyword>
<dbReference type="InterPro" id="IPR036871">
    <property type="entry name" value="PX_dom_sf"/>
</dbReference>
<dbReference type="GO" id="GO:0043491">
    <property type="term" value="P:phosphatidylinositol 3-kinase/protein kinase B signal transduction"/>
    <property type="evidence" value="ECO:0007669"/>
    <property type="project" value="TreeGrafter"/>
</dbReference>
<feature type="region of interest" description="Disordered" evidence="31">
    <location>
        <begin position="48"/>
        <end position="75"/>
    </location>
</feature>
<feature type="domain" description="C2 PI3K-type" evidence="37">
    <location>
        <begin position="634"/>
        <end position="792"/>
    </location>
</feature>
<evidence type="ECO:0000256" key="16">
    <source>
        <dbReference type="ARBA" id="ARBA00022679"/>
    </source>
</evidence>
<comment type="catalytic activity">
    <reaction evidence="28">
        <text>a 1,2-diacyl-sn-glycero-3-phospho-(1D-myo-inositol 4-phosphate) + ATP = a 1,2-diacyl-sn-glycero-3-phospho-(1D-myo-inositol-3,4-bisphosphate) + ADP + H(+)</text>
        <dbReference type="Rhea" id="RHEA:18373"/>
        <dbReference type="ChEBI" id="CHEBI:15378"/>
        <dbReference type="ChEBI" id="CHEBI:30616"/>
        <dbReference type="ChEBI" id="CHEBI:57658"/>
        <dbReference type="ChEBI" id="CHEBI:58178"/>
        <dbReference type="ChEBI" id="CHEBI:456216"/>
        <dbReference type="EC" id="2.7.1.154"/>
    </reaction>
    <physiologicalReaction direction="left-to-right" evidence="28">
        <dbReference type="Rhea" id="RHEA:18374"/>
    </physiologicalReaction>
</comment>
<dbReference type="GO" id="GO:0030136">
    <property type="term" value="C:clathrin-coated vesicle"/>
    <property type="evidence" value="ECO:0007669"/>
    <property type="project" value="UniProtKB-SubCell"/>
</dbReference>
<evidence type="ECO:0000259" key="34">
    <source>
        <dbReference type="PROSITE" id="PS50290"/>
    </source>
</evidence>
<dbReference type="Gene3D" id="3.30.1520.10">
    <property type="entry name" value="Phox-like domain"/>
    <property type="match status" value="1"/>
</dbReference>
<dbReference type="GO" id="GO:0006897">
    <property type="term" value="P:endocytosis"/>
    <property type="evidence" value="ECO:0007669"/>
    <property type="project" value="UniProtKB-KW"/>
</dbReference>
<evidence type="ECO:0000256" key="30">
    <source>
        <dbReference type="ARBA" id="ARBA00079346"/>
    </source>
</evidence>
<dbReference type="SMART" id="SM00145">
    <property type="entry name" value="PI3Ka"/>
    <property type="match status" value="1"/>
</dbReference>
<dbReference type="Pfam" id="PF00454">
    <property type="entry name" value="PI3_PI4_kinase"/>
    <property type="match status" value="1"/>
</dbReference>
<dbReference type="EC" id="2.7.1.137" evidence="10"/>
<reference evidence="38" key="1">
    <citation type="submission" date="2025-08" db="UniProtKB">
        <authorList>
            <consortium name="Ensembl"/>
        </authorList>
    </citation>
    <scope>IDENTIFICATION</scope>
</reference>
<evidence type="ECO:0000313" key="39">
    <source>
        <dbReference type="Proteomes" id="UP000694700"/>
    </source>
</evidence>
<dbReference type="FunFam" id="3.30.1520.10:FF:000006">
    <property type="entry name" value="Phosphatidylinositol 4-phosphate 3-kinase C2 domain-containing subunit alpha"/>
    <property type="match status" value="1"/>
</dbReference>
<dbReference type="GO" id="GO:0005524">
    <property type="term" value="F:ATP binding"/>
    <property type="evidence" value="ECO:0007669"/>
    <property type="project" value="UniProtKB-KW"/>
</dbReference>
<comment type="catalytic activity">
    <reaction evidence="26">
        <text>a 1,2-diacyl-sn-glycero-3-phospho-(1D-myo-inositol-4,5-bisphosphate) + ATP = a 1,2-diacyl-sn-glycero-3-phospho-(1D-myo-inositol-3,4,5-trisphosphate) + ADP + H(+)</text>
        <dbReference type="Rhea" id="RHEA:21292"/>
        <dbReference type="ChEBI" id="CHEBI:15378"/>
        <dbReference type="ChEBI" id="CHEBI:30616"/>
        <dbReference type="ChEBI" id="CHEBI:57836"/>
        <dbReference type="ChEBI" id="CHEBI:58456"/>
        <dbReference type="ChEBI" id="CHEBI:456216"/>
        <dbReference type="EC" id="2.7.1.153"/>
    </reaction>
    <physiologicalReaction direction="left-to-right" evidence="26">
        <dbReference type="Rhea" id="RHEA:21293"/>
    </physiologicalReaction>
</comment>
<keyword evidence="22" id="KW-0443">Lipid metabolism</keyword>
<dbReference type="FunFam" id="2.60.40.150:FF:000116">
    <property type="entry name" value="Phosphatidylinositol 4-phosphate 3-kinase C2 domain-containing subunit alpha"/>
    <property type="match status" value="1"/>
</dbReference>
<evidence type="ECO:0000256" key="1">
    <source>
        <dbReference type="ARBA" id="ARBA00001913"/>
    </source>
</evidence>
<evidence type="ECO:0000256" key="7">
    <source>
        <dbReference type="ARBA" id="ARBA00006209"/>
    </source>
</evidence>
<dbReference type="GO" id="GO:0005942">
    <property type="term" value="C:phosphatidylinositol 3-kinase complex"/>
    <property type="evidence" value="ECO:0007669"/>
    <property type="project" value="TreeGrafter"/>
</dbReference>
<dbReference type="SMART" id="SM00146">
    <property type="entry name" value="PI3Kc"/>
    <property type="match status" value="1"/>
</dbReference>
<comment type="similarity">
    <text evidence="7">Belongs to the PI3/PI4-kinase family. Type III PI4K subfamily.</text>
</comment>
<dbReference type="Pfam" id="PF00613">
    <property type="entry name" value="PI3Ka"/>
    <property type="match status" value="1"/>
</dbReference>
<evidence type="ECO:0000256" key="20">
    <source>
        <dbReference type="ARBA" id="ARBA00022990"/>
    </source>
</evidence>
<evidence type="ECO:0000256" key="13">
    <source>
        <dbReference type="ARBA" id="ARBA00022490"/>
    </source>
</evidence>
<evidence type="ECO:0000256" key="29">
    <source>
        <dbReference type="ARBA" id="ARBA00069404"/>
    </source>
</evidence>
<dbReference type="InterPro" id="IPR016024">
    <property type="entry name" value="ARM-type_fold"/>
</dbReference>
<dbReference type="PROSITE" id="PS51547">
    <property type="entry name" value="C2_PI3K"/>
    <property type="match status" value="1"/>
</dbReference>
<keyword evidence="24" id="KW-0539">Nucleus</keyword>
<evidence type="ECO:0000256" key="18">
    <source>
        <dbReference type="ARBA" id="ARBA00022777"/>
    </source>
</evidence>
<dbReference type="SUPFAM" id="SSF54236">
    <property type="entry name" value="Ubiquitin-like"/>
    <property type="match status" value="1"/>
</dbReference>
<dbReference type="InterPro" id="IPR001263">
    <property type="entry name" value="PI3K_accessory_dom"/>
</dbReference>
<dbReference type="FunFam" id="3.10.20.770:FF:000004">
    <property type="entry name" value="Phosphatidylinositol 4-phosphate 3-kinase C2 domain-containing subunit beta isoform A"/>
    <property type="match status" value="1"/>
</dbReference>
<comment type="cofactor">
    <cofactor evidence="1">
        <name>Ca(2+)</name>
        <dbReference type="ChEBI" id="CHEBI:29108"/>
    </cofactor>
</comment>
<dbReference type="FunFam" id="3.30.1010.10:FF:000001">
    <property type="entry name" value="Phosphatidylinositol 4-phosphate 3-kinase C2 domain-containing subunit beta"/>
    <property type="match status" value="1"/>
</dbReference>
<dbReference type="Gene3D" id="1.10.1070.11">
    <property type="entry name" value="Phosphatidylinositol 3-/4-kinase, catalytic domain"/>
    <property type="match status" value="1"/>
</dbReference>
<dbReference type="Pfam" id="PF00792">
    <property type="entry name" value="PI3K_C2"/>
    <property type="match status" value="1"/>
</dbReference>
<evidence type="ECO:0000259" key="35">
    <source>
        <dbReference type="PROSITE" id="PS51545"/>
    </source>
</evidence>
<dbReference type="Gene3D" id="2.60.40.150">
    <property type="entry name" value="C2 domain"/>
    <property type="match status" value="2"/>
</dbReference>
<dbReference type="Pfam" id="PF00168">
    <property type="entry name" value="C2"/>
    <property type="match status" value="1"/>
</dbReference>
<dbReference type="SMART" id="SM00144">
    <property type="entry name" value="PI3K_rbd"/>
    <property type="match status" value="1"/>
</dbReference>
<dbReference type="FunFam" id="3.10.20.90:FF:000156">
    <property type="entry name" value="Phosphatidylinositol 4-phosphate 3-kinase C2 domain-containing subunit alpha"/>
    <property type="match status" value="1"/>
</dbReference>
<dbReference type="InterPro" id="IPR018936">
    <property type="entry name" value="PI3/4_kinase_CS"/>
</dbReference>
<evidence type="ECO:0000256" key="4">
    <source>
        <dbReference type="ARBA" id="ARBA00004132"/>
    </source>
</evidence>
<feature type="region of interest" description="Disordered" evidence="31">
    <location>
        <begin position="1"/>
        <end position="30"/>
    </location>
</feature>
<dbReference type="CDD" id="cd04012">
    <property type="entry name" value="C2A_PI3K_class_II"/>
    <property type="match status" value="1"/>
</dbReference>
<dbReference type="PANTHER" id="PTHR10048:SF28">
    <property type="entry name" value="PHOSPHATIDYLINOSITOL 4-PHOSPHATE 3-KINASE C2 DOMAIN-CONTAINING SUBUNIT ALPHA"/>
    <property type="match status" value="1"/>
</dbReference>
<dbReference type="PANTHER" id="PTHR10048">
    <property type="entry name" value="PHOSPHATIDYLINOSITOL KINASE"/>
    <property type="match status" value="1"/>
</dbReference>
<keyword evidence="12" id="KW-0268">Exocytosis</keyword>
<evidence type="ECO:0000259" key="32">
    <source>
        <dbReference type="PROSITE" id="PS50004"/>
    </source>
</evidence>
<feature type="region of interest" description="Disordered" evidence="31">
    <location>
        <begin position="229"/>
        <end position="260"/>
    </location>
</feature>
<evidence type="ECO:0000256" key="26">
    <source>
        <dbReference type="ARBA" id="ARBA00023981"/>
    </source>
</evidence>
<dbReference type="InterPro" id="IPR002420">
    <property type="entry name" value="PI3K-type_C2_dom"/>
</dbReference>
<dbReference type="InterPro" id="IPR036940">
    <property type="entry name" value="PI3/4_kinase_cat_sf"/>
</dbReference>
<dbReference type="GO" id="GO:0005634">
    <property type="term" value="C:nucleus"/>
    <property type="evidence" value="ECO:0007669"/>
    <property type="project" value="UniProtKB-SubCell"/>
</dbReference>
<dbReference type="InterPro" id="IPR000403">
    <property type="entry name" value="PI3/4_kinase_cat_dom"/>
</dbReference>
<keyword evidence="18" id="KW-0418">Kinase</keyword>
<keyword evidence="14" id="KW-0597">Phosphoprotein</keyword>
<evidence type="ECO:0000256" key="21">
    <source>
        <dbReference type="ARBA" id="ARBA00023034"/>
    </source>
</evidence>
<evidence type="ECO:0000256" key="17">
    <source>
        <dbReference type="ARBA" id="ARBA00022741"/>
    </source>
</evidence>
<dbReference type="SUPFAM" id="SSF49562">
    <property type="entry name" value="C2 domain (Calcium/lipid-binding domain, CaLB)"/>
    <property type="match status" value="2"/>
</dbReference>
<dbReference type="InterPro" id="IPR000341">
    <property type="entry name" value="PI3K_Ras-bd_dom"/>
</dbReference>
<dbReference type="PROSITE" id="PS50004">
    <property type="entry name" value="C2"/>
    <property type="match status" value="1"/>
</dbReference>
<evidence type="ECO:0000256" key="28">
    <source>
        <dbReference type="ARBA" id="ARBA00029297"/>
    </source>
</evidence>
<evidence type="ECO:0000256" key="2">
    <source>
        <dbReference type="ARBA" id="ARBA00001946"/>
    </source>
</evidence>
<evidence type="ECO:0000256" key="3">
    <source>
        <dbReference type="ARBA" id="ARBA00004123"/>
    </source>
</evidence>
<dbReference type="PROSITE" id="PS51546">
    <property type="entry name" value="PI3K_RBD"/>
    <property type="match status" value="1"/>
</dbReference>
<dbReference type="GO" id="GO:0006887">
    <property type="term" value="P:exocytosis"/>
    <property type="evidence" value="ECO:0007669"/>
    <property type="project" value="UniProtKB-KW"/>
</dbReference>
<dbReference type="InterPro" id="IPR042133">
    <property type="entry name" value="PX_PI3K_C2_alpha"/>
</dbReference>
<evidence type="ECO:0000256" key="8">
    <source>
        <dbReference type="ARBA" id="ARBA00012010"/>
    </source>
</evidence>
<feature type="compositionally biased region" description="Polar residues" evidence="31">
    <location>
        <begin position="53"/>
        <end position="71"/>
    </location>
</feature>
<dbReference type="SUPFAM" id="SSF56112">
    <property type="entry name" value="Protein kinase-like (PK-like)"/>
    <property type="match status" value="1"/>
</dbReference>
<dbReference type="GO" id="GO:0016477">
    <property type="term" value="P:cell migration"/>
    <property type="evidence" value="ECO:0007669"/>
    <property type="project" value="TreeGrafter"/>
</dbReference>
<dbReference type="SMART" id="SM00142">
    <property type="entry name" value="PI3K_C2"/>
    <property type="match status" value="1"/>
</dbReference>
<evidence type="ECO:0000256" key="14">
    <source>
        <dbReference type="ARBA" id="ARBA00022553"/>
    </source>
</evidence>
<accession>A0A8C1UH60</accession>
<dbReference type="InterPro" id="IPR011009">
    <property type="entry name" value="Kinase-like_dom_sf"/>
</dbReference>
<feature type="domain" description="C2" evidence="32">
    <location>
        <begin position="1512"/>
        <end position="1631"/>
    </location>
</feature>
<evidence type="ECO:0000256" key="22">
    <source>
        <dbReference type="ARBA" id="ARBA00023098"/>
    </source>
</evidence>
<dbReference type="EC" id="2.7.1.154" evidence="9"/>
<evidence type="ECO:0000256" key="10">
    <source>
        <dbReference type="ARBA" id="ARBA00012073"/>
    </source>
</evidence>
<dbReference type="GO" id="GO:0046934">
    <property type="term" value="F:1-phosphatidylinositol-4,5-bisphosphate 3-kinase activity"/>
    <property type="evidence" value="ECO:0007669"/>
    <property type="project" value="UniProtKB-EC"/>
</dbReference>
<evidence type="ECO:0000256" key="15">
    <source>
        <dbReference type="ARBA" id="ARBA00022583"/>
    </source>
</evidence>
<dbReference type="PROSITE" id="PS00915">
    <property type="entry name" value="PI3_4_KINASE_1"/>
    <property type="match status" value="1"/>
</dbReference>
<dbReference type="InterPro" id="IPR029071">
    <property type="entry name" value="Ubiquitin-like_domsf"/>
</dbReference>
<keyword evidence="16" id="KW-0808">Transferase</keyword>
<dbReference type="InterPro" id="IPR015433">
    <property type="entry name" value="PI3/4_kinase"/>
</dbReference>
<dbReference type="GO" id="GO:0005886">
    <property type="term" value="C:plasma membrane"/>
    <property type="evidence" value="ECO:0007669"/>
    <property type="project" value="UniProtKB-SubCell"/>
</dbReference>
<comment type="catalytic activity">
    <reaction evidence="27">
        <text>a 1,2-diacyl-sn-glycero-3-phospho-(1D-myo-inositol) + ATP = a 1,2-diacyl-sn-glycero-3-phospho-(1D-myo-inositol-3-phosphate) + ADP + H(+)</text>
        <dbReference type="Rhea" id="RHEA:12709"/>
        <dbReference type="ChEBI" id="CHEBI:15378"/>
        <dbReference type="ChEBI" id="CHEBI:30616"/>
        <dbReference type="ChEBI" id="CHEBI:57880"/>
        <dbReference type="ChEBI" id="CHEBI:58088"/>
        <dbReference type="ChEBI" id="CHEBI:456216"/>
        <dbReference type="EC" id="2.7.1.137"/>
    </reaction>
    <physiologicalReaction direction="left-to-right" evidence="27">
        <dbReference type="Rhea" id="RHEA:12710"/>
    </physiologicalReaction>
</comment>
<dbReference type="Ensembl" id="ENSCCRT00015038578.1">
    <property type="protein sequence ID" value="ENSCCRP00015037289.1"/>
    <property type="gene ID" value="ENSCCRG00015010901.1"/>
</dbReference>
<proteinExistence type="inferred from homology"/>
<dbReference type="GO" id="GO:0035005">
    <property type="term" value="F:1-phosphatidylinositol-4-phosphate 3-kinase activity"/>
    <property type="evidence" value="ECO:0007669"/>
    <property type="project" value="UniProtKB-EC"/>
</dbReference>
<dbReference type="PROSITE" id="PS00916">
    <property type="entry name" value="PI3_4_KINASE_2"/>
    <property type="match status" value="1"/>
</dbReference>
<dbReference type="InterPro" id="IPR035892">
    <property type="entry name" value="C2_domain_sf"/>
</dbReference>
<dbReference type="GO" id="GO:0048015">
    <property type="term" value="P:phosphatidylinositol-mediated signaling"/>
    <property type="evidence" value="ECO:0007669"/>
    <property type="project" value="TreeGrafter"/>
</dbReference>
<evidence type="ECO:0000256" key="12">
    <source>
        <dbReference type="ARBA" id="ARBA00022483"/>
    </source>
</evidence>
<keyword evidence="17" id="KW-0547">Nucleotide-binding</keyword>
<evidence type="ECO:0000256" key="6">
    <source>
        <dbReference type="ARBA" id="ARBA00004601"/>
    </source>
</evidence>
<feature type="domain" description="PI3K/PI4K catalytic" evidence="34">
    <location>
        <begin position="1055"/>
        <end position="1333"/>
    </location>
</feature>
<dbReference type="GO" id="GO:0035091">
    <property type="term" value="F:phosphatidylinositol binding"/>
    <property type="evidence" value="ECO:0007669"/>
    <property type="project" value="InterPro"/>
</dbReference>
<evidence type="ECO:0000256" key="5">
    <source>
        <dbReference type="ARBA" id="ARBA00004236"/>
    </source>
</evidence>
<evidence type="ECO:0000256" key="11">
    <source>
        <dbReference type="ARBA" id="ARBA00022475"/>
    </source>
</evidence>
<feature type="domain" description="PIK helical" evidence="35">
    <location>
        <begin position="811"/>
        <end position="987"/>
    </location>
</feature>
<dbReference type="Proteomes" id="UP000694700">
    <property type="component" value="Unplaced"/>
</dbReference>
<evidence type="ECO:0000256" key="23">
    <source>
        <dbReference type="ARBA" id="ARBA00023136"/>
    </source>
</evidence>